<organism evidence="1">
    <name type="scientific">Siphoviridae sp. ctZpP9</name>
    <dbReference type="NCBI Taxonomy" id="2826386"/>
    <lineage>
        <taxon>Viruses</taxon>
        <taxon>Duplodnaviria</taxon>
        <taxon>Heunggongvirae</taxon>
        <taxon>Uroviricota</taxon>
        <taxon>Caudoviricetes</taxon>
    </lineage>
</organism>
<name>A0A8S5MW61_9CAUD</name>
<dbReference type="EMBL" id="BK014998">
    <property type="protein sequence ID" value="DAD86384.1"/>
    <property type="molecule type" value="Genomic_DNA"/>
</dbReference>
<protein>
    <submittedName>
        <fullName evidence="1">Uncharacterized protein</fullName>
    </submittedName>
</protein>
<sequence length="238" mass="28412">MHYNLMSYYYIPKNPKRALGIIEQSERIMIDSGAHTFQKGKTKLDWEEYTESYARFIRENDCDKIVGYFEMDVDKVIGLERVIKLRRRLEQETNKIIPVWHKGRGIENFYRMCEEYSGRVVAITGFKNEDIKDHQYAQFLKIAWQHNCRVHCLGMTRQDVLKKVPFDYVDSSSWTQGVLYGRLGGRKLKNEDTAEKRTIMRQRQWEAAYKEAMKMQEYYENYWFTTTARLKKSLGGGY</sequence>
<accession>A0A8S5MW61</accession>
<reference evidence="1" key="1">
    <citation type="journal article" date="2021" name="Proc. Natl. Acad. Sci. U.S.A.">
        <title>A Catalog of Tens of Thousands of Viruses from Human Metagenomes Reveals Hidden Associations with Chronic Diseases.</title>
        <authorList>
            <person name="Tisza M.J."/>
            <person name="Buck C.B."/>
        </authorList>
    </citation>
    <scope>NUCLEOTIDE SEQUENCE</scope>
    <source>
        <strain evidence="1">CtZpP9</strain>
    </source>
</reference>
<evidence type="ECO:0000313" key="1">
    <source>
        <dbReference type="EMBL" id="DAD86384.1"/>
    </source>
</evidence>
<proteinExistence type="predicted"/>